<dbReference type="InParanoid" id="A0A317XWJ8"/>
<evidence type="ECO:0000313" key="2">
    <source>
        <dbReference type="Proteomes" id="UP000246740"/>
    </source>
</evidence>
<dbReference type="AlphaFoldDB" id="A0A317XWJ8"/>
<evidence type="ECO:0000313" key="1">
    <source>
        <dbReference type="EMBL" id="PWZ02482.1"/>
    </source>
</evidence>
<dbReference type="Proteomes" id="UP000246740">
    <property type="component" value="Unassembled WGS sequence"/>
</dbReference>
<dbReference type="EMBL" id="KZ819188">
    <property type="protein sequence ID" value="PWZ02482.1"/>
    <property type="molecule type" value="Genomic_DNA"/>
</dbReference>
<protein>
    <submittedName>
        <fullName evidence="1">Uncharacterized protein</fullName>
    </submittedName>
</protein>
<name>A0A317XWJ8_9BASI</name>
<sequence length="113" mass="11953">MTTAGHLSVQPPRASFQFLISDLACRPPRAYQSNQSAPFPIAMLLSSATPTPTPTHTFPFPSPSPFHSFRPPHNPLVICCTTLGATLSSASAVLRHFAPASSRKGASAHCLAN</sequence>
<reference evidence="1 2" key="1">
    <citation type="journal article" date="2018" name="Mol. Biol. Evol.">
        <title>Broad Genomic Sampling Reveals a Smut Pathogenic Ancestry of the Fungal Clade Ustilaginomycotina.</title>
        <authorList>
            <person name="Kijpornyongpan T."/>
            <person name="Mondo S.J."/>
            <person name="Barry K."/>
            <person name="Sandor L."/>
            <person name="Lee J."/>
            <person name="Lipzen A."/>
            <person name="Pangilinan J."/>
            <person name="LaButti K."/>
            <person name="Hainaut M."/>
            <person name="Henrissat B."/>
            <person name="Grigoriev I.V."/>
            <person name="Spatafora J.W."/>
            <person name="Aime M.C."/>
        </authorList>
    </citation>
    <scope>NUCLEOTIDE SEQUENCE [LARGE SCALE GENOMIC DNA]</scope>
    <source>
        <strain evidence="1 2">MCA 3645</strain>
    </source>
</reference>
<gene>
    <name evidence="1" type="ORF">BCV70DRAFT_828</name>
</gene>
<organism evidence="1 2">
    <name type="scientific">Testicularia cyperi</name>
    <dbReference type="NCBI Taxonomy" id="1882483"/>
    <lineage>
        <taxon>Eukaryota</taxon>
        <taxon>Fungi</taxon>
        <taxon>Dikarya</taxon>
        <taxon>Basidiomycota</taxon>
        <taxon>Ustilaginomycotina</taxon>
        <taxon>Ustilaginomycetes</taxon>
        <taxon>Ustilaginales</taxon>
        <taxon>Anthracoideaceae</taxon>
        <taxon>Testicularia</taxon>
    </lineage>
</organism>
<accession>A0A317XWJ8</accession>
<keyword evidence="2" id="KW-1185">Reference proteome</keyword>
<proteinExistence type="predicted"/>